<dbReference type="AlphaFoldDB" id="A0A2N5Y700"/>
<accession>A0A2N5Y700</accession>
<reference evidence="2" key="1">
    <citation type="submission" date="2017-11" db="EMBL/GenBank/DDBJ databases">
        <title>The draft genome sequence of Chromatocurvus sp. F02.</title>
        <authorList>
            <person name="Du Z.-J."/>
            <person name="Chang Y.-Q."/>
        </authorList>
    </citation>
    <scope>NUCLEOTIDE SEQUENCE [LARGE SCALE GENOMIC DNA]</scope>
    <source>
        <strain evidence="2">F02</strain>
    </source>
</reference>
<dbReference type="Proteomes" id="UP000234845">
    <property type="component" value="Unassembled WGS sequence"/>
</dbReference>
<comment type="caution">
    <text evidence="1">The sequence shown here is derived from an EMBL/GenBank/DDBJ whole genome shotgun (WGS) entry which is preliminary data.</text>
</comment>
<keyword evidence="2" id="KW-1185">Reference proteome</keyword>
<dbReference type="PANTHER" id="PTHR38765">
    <property type="entry name" value="DUF484 DOMAIN-CONTAINING PROTEIN"/>
    <property type="match status" value="1"/>
</dbReference>
<gene>
    <name evidence="1" type="ORF">CWI75_02095</name>
</gene>
<evidence type="ECO:0000313" key="1">
    <source>
        <dbReference type="EMBL" id="PLW84162.1"/>
    </source>
</evidence>
<dbReference type="Pfam" id="PF04340">
    <property type="entry name" value="DUF484"/>
    <property type="match status" value="1"/>
</dbReference>
<proteinExistence type="predicted"/>
<name>A0A2N5Y700_9GAMM</name>
<dbReference type="RefSeq" id="WP_101519798.1">
    <property type="nucleotide sequence ID" value="NZ_PKLZ01000001.1"/>
</dbReference>
<evidence type="ECO:0000313" key="2">
    <source>
        <dbReference type="Proteomes" id="UP000234845"/>
    </source>
</evidence>
<dbReference type="InterPro" id="IPR029016">
    <property type="entry name" value="GAF-like_dom_sf"/>
</dbReference>
<organism evidence="1 2">
    <name type="scientific">Kineobactrum sediminis</name>
    <dbReference type="NCBI Taxonomy" id="1905677"/>
    <lineage>
        <taxon>Bacteria</taxon>
        <taxon>Pseudomonadati</taxon>
        <taxon>Pseudomonadota</taxon>
        <taxon>Gammaproteobacteria</taxon>
        <taxon>Cellvibrionales</taxon>
        <taxon>Halieaceae</taxon>
        <taxon>Kineobactrum</taxon>
    </lineage>
</organism>
<dbReference type="PANTHER" id="PTHR38765:SF1">
    <property type="entry name" value="DUF484 DOMAIN-CONTAINING PROTEIN"/>
    <property type="match status" value="1"/>
</dbReference>
<dbReference type="EMBL" id="PKLZ01000001">
    <property type="protein sequence ID" value="PLW84162.1"/>
    <property type="molecule type" value="Genomic_DNA"/>
</dbReference>
<dbReference type="OrthoDB" id="8525200at2"/>
<sequence length="235" mass="26094">MPARNDQLAATDGTTLSDEQVRDYLKEHTDFLQRHPDMLDFLQVSHASGSAVSLVEKQVSVLRERNIDMRQRLTALTANARTNDALYEQTRHMILGLLEANSLAALCTTFHRRMREDFKVEHASIILFSDRHTASREVRIENAERARIEIGAVLRGRKAICGALRKDELNYLFPQAGEVGSAAVMPLLSGADELGIIAVGSSDANRYSSNMGTLFLQHIADVLVRVLPRLNPTSG</sequence>
<dbReference type="SUPFAM" id="SSF55781">
    <property type="entry name" value="GAF domain-like"/>
    <property type="match status" value="1"/>
</dbReference>
<dbReference type="Gene3D" id="3.30.450.40">
    <property type="match status" value="1"/>
</dbReference>
<dbReference type="InterPro" id="IPR007435">
    <property type="entry name" value="DUF484"/>
</dbReference>
<protein>
    <submittedName>
        <fullName evidence="1">DUF484 domain-containing protein</fullName>
    </submittedName>
</protein>